<evidence type="ECO:0000313" key="1">
    <source>
        <dbReference type="EMBL" id="GAH56656.1"/>
    </source>
</evidence>
<gene>
    <name evidence="1" type="ORF">S03H2_30501</name>
</gene>
<dbReference type="AlphaFoldDB" id="X1GFH7"/>
<sequence length="50" mass="6124">MTENTIDKKIRKKEKIEAPSLEQKIDNKANSEDKFDWDFLLDREWLRTKK</sequence>
<dbReference type="EMBL" id="BARU01018451">
    <property type="protein sequence ID" value="GAH56656.1"/>
    <property type="molecule type" value="Genomic_DNA"/>
</dbReference>
<proteinExistence type="predicted"/>
<protein>
    <submittedName>
        <fullName evidence="1">Uncharacterized protein</fullName>
    </submittedName>
</protein>
<organism evidence="1">
    <name type="scientific">marine sediment metagenome</name>
    <dbReference type="NCBI Taxonomy" id="412755"/>
    <lineage>
        <taxon>unclassified sequences</taxon>
        <taxon>metagenomes</taxon>
        <taxon>ecological metagenomes</taxon>
    </lineage>
</organism>
<comment type="caution">
    <text evidence="1">The sequence shown here is derived from an EMBL/GenBank/DDBJ whole genome shotgun (WGS) entry which is preliminary data.</text>
</comment>
<reference evidence="1" key="1">
    <citation type="journal article" date="2014" name="Front. Microbiol.">
        <title>High frequency of phylogenetically diverse reductive dehalogenase-homologous genes in deep subseafloor sedimentary metagenomes.</title>
        <authorList>
            <person name="Kawai M."/>
            <person name="Futagami T."/>
            <person name="Toyoda A."/>
            <person name="Takaki Y."/>
            <person name="Nishi S."/>
            <person name="Hori S."/>
            <person name="Arai W."/>
            <person name="Tsubouchi T."/>
            <person name="Morono Y."/>
            <person name="Uchiyama I."/>
            <person name="Ito T."/>
            <person name="Fujiyama A."/>
            <person name="Inagaki F."/>
            <person name="Takami H."/>
        </authorList>
    </citation>
    <scope>NUCLEOTIDE SEQUENCE</scope>
    <source>
        <strain evidence="1">Expedition CK06-06</strain>
    </source>
</reference>
<name>X1GFH7_9ZZZZ</name>
<accession>X1GFH7</accession>